<dbReference type="Proteomes" id="UP000695022">
    <property type="component" value="Unplaced"/>
</dbReference>
<organism evidence="5 6">
    <name type="scientific">Priapulus caudatus</name>
    <name type="common">Priapulid worm</name>
    <dbReference type="NCBI Taxonomy" id="37621"/>
    <lineage>
        <taxon>Eukaryota</taxon>
        <taxon>Metazoa</taxon>
        <taxon>Ecdysozoa</taxon>
        <taxon>Scalidophora</taxon>
        <taxon>Priapulida</taxon>
        <taxon>Priapulimorpha</taxon>
        <taxon>Priapulimorphida</taxon>
        <taxon>Priapulidae</taxon>
        <taxon>Priapulus</taxon>
    </lineage>
</organism>
<dbReference type="Pfam" id="PF01237">
    <property type="entry name" value="Oxysterol_BP"/>
    <property type="match status" value="1"/>
</dbReference>
<dbReference type="InterPro" id="IPR037239">
    <property type="entry name" value="OSBP_sf"/>
</dbReference>
<dbReference type="PROSITE" id="PS01013">
    <property type="entry name" value="OSBP"/>
    <property type="match status" value="1"/>
</dbReference>
<evidence type="ECO:0000313" key="5">
    <source>
        <dbReference type="Proteomes" id="UP000695022"/>
    </source>
</evidence>
<evidence type="ECO:0000256" key="2">
    <source>
        <dbReference type="RuleBase" id="RU003844"/>
    </source>
</evidence>
<comment type="similarity">
    <text evidence="2">Belongs to the OSBP family.</text>
</comment>
<evidence type="ECO:0000256" key="4">
    <source>
        <dbReference type="SAM" id="MobiDB-lite"/>
    </source>
</evidence>
<gene>
    <name evidence="6" type="primary">LOC106820730</name>
</gene>
<dbReference type="InterPro" id="IPR018494">
    <property type="entry name" value="Oxysterol-bd_CS"/>
</dbReference>
<dbReference type="SUPFAM" id="SSF144000">
    <property type="entry name" value="Oxysterol-binding protein-like"/>
    <property type="match status" value="1"/>
</dbReference>
<dbReference type="GeneID" id="106820730"/>
<evidence type="ECO:0000256" key="3">
    <source>
        <dbReference type="RuleBase" id="RU003845"/>
    </source>
</evidence>
<accession>A0ABM1F8I2</accession>
<sequence>MGKASNGRTEGVGVACAAVQQHASVDWGGRKKLPAPAISRNNFSVWTFLKQCIGKELSKITMPVVFNEPLSFLQRLAEGMEYISLLDKACDCDDAVDRIQYVTAYYVSMVASSEGRFAKPFNPLLGETYELERLDNGFRVLLEQVSHHPPISALQAESTTGRYKLQGSVHPKLKFWGKSIEINPDGQLTIELTERNEVYQLNHVNCVVHNVIFGDMWIEQVGQLQVTNLRTRHKAALNFRPVGWFGKDLHKLDGYIYNERKEKRVALFGKWTSALYSADVKTYESYNSKKKDSHRHSKYSDESDSQIADIPQCPNAKLLWRRDPLPPNAEQAYLFSEFALTLNEFTDEMRAKLPQTDSRLRDDVRRLEHGDIDGAADNKLILEEKQRATRKLMHSNKEVWCNRWFKEGPNPHTGVPDWLPTERCYWDRDWSGCPDIF</sequence>
<feature type="region of interest" description="Disordered" evidence="4">
    <location>
        <begin position="287"/>
        <end position="308"/>
    </location>
</feature>
<dbReference type="PANTHER" id="PTHR10972">
    <property type="entry name" value="OXYSTEROL-BINDING PROTEIN-RELATED"/>
    <property type="match status" value="1"/>
</dbReference>
<dbReference type="PANTHER" id="PTHR10972:SF209">
    <property type="entry name" value="OXYSTEROL-BINDING PROTEIN"/>
    <property type="match status" value="1"/>
</dbReference>
<keyword evidence="3" id="KW-0813">Transport</keyword>
<evidence type="ECO:0000313" key="6">
    <source>
        <dbReference type="RefSeq" id="XP_014680753.1"/>
    </source>
</evidence>
<keyword evidence="3" id="KW-0445">Lipid transport</keyword>
<keyword evidence="5" id="KW-1185">Reference proteome</keyword>
<keyword evidence="1" id="KW-0446">Lipid-binding</keyword>
<reference evidence="6" key="1">
    <citation type="submission" date="2025-08" db="UniProtKB">
        <authorList>
            <consortium name="RefSeq"/>
        </authorList>
    </citation>
    <scope>IDENTIFICATION</scope>
</reference>
<dbReference type="Gene3D" id="3.30.70.3490">
    <property type="match status" value="1"/>
</dbReference>
<proteinExistence type="inferred from homology"/>
<evidence type="ECO:0000256" key="1">
    <source>
        <dbReference type="ARBA" id="ARBA00023121"/>
    </source>
</evidence>
<dbReference type="InterPro" id="IPR000648">
    <property type="entry name" value="Oxysterol-bd"/>
</dbReference>
<protein>
    <recommendedName>
        <fullName evidence="3">Oxysterol-binding protein</fullName>
    </recommendedName>
</protein>
<dbReference type="RefSeq" id="XP_014680753.1">
    <property type="nucleotide sequence ID" value="XM_014825267.1"/>
</dbReference>
<dbReference type="Gene3D" id="2.40.160.120">
    <property type="match status" value="1"/>
</dbReference>
<name>A0ABM1F8I2_PRICU</name>